<protein>
    <recommendedName>
        <fullName evidence="5">Probable tRNA (uracil-O(2)-)-methyltransferase</fullName>
        <ecNumber evidence="4">2.1.1.211</ecNumber>
    </recommendedName>
</protein>
<comment type="function">
    <text evidence="1">Probable adenosyl-L-methionine (AdoMet)-dependent tRNA (uracil-O(2)-)-methyltransferase.</text>
</comment>
<dbReference type="GO" id="GO:0141101">
    <property type="term" value="F:tRNA(Ser) (uridine(44)-2'-O-)-methyltransferase activity"/>
    <property type="evidence" value="ECO:0007669"/>
    <property type="project" value="UniProtKB-EC"/>
</dbReference>
<comment type="subcellular location">
    <subcellularLocation>
        <location evidence="2">Cytoplasm</location>
    </subcellularLocation>
</comment>
<evidence type="ECO:0000256" key="1">
    <source>
        <dbReference type="ARBA" id="ARBA00002778"/>
    </source>
</evidence>
<keyword evidence="10" id="KW-0819">tRNA processing</keyword>
<evidence type="ECO:0000256" key="6">
    <source>
        <dbReference type="ARBA" id="ARBA00022490"/>
    </source>
</evidence>
<dbReference type="OrthoDB" id="10047021at2759"/>
<sequence>MSGRRLFVSGIANNASHDLIRMYFSRFGYMSEFTLPIERDTGMNRGFAYITFSDDMSTQKCLEEPSHKIQNKDVSIIRKLFVSFLGVENVTEDSLRQAFSGFGSILSIHFAMDDEGLSLYYAIIKFEEEEAVDFCLRVNHCINGRSITIRKAVTKEQFKLAEQSAREKAHLEEYQKHGYAGYGQSHIAHPLQHYYDSSYFFIDYHSQNKPHEELYRREYQCYQQQIVEYQKQLAEYHEKLKKYHGEVQQYQMQRQYRNALDQATFHNAYNYNFPSQDRSGSSEAHMNTHTDALSRMKDYGYVVDHNCYNFCAVDMLWKILCEDTAMYELPVCGSDYFDKVVLIWKSQCQSVNRFLFGTVLIDSKSEEHDYAVQKAEQLWDIFLTVQDFEVRKLVFKDSMFSQKFYEISFVEDDFSVVFIPVQFGANLKKFIHIPFPYKLCYDQPSEFSLRLRILVPVRVNESESQWIINKMFPAMMKWLRFLNPQKALRKSNSLVRIEEYIVRYKKIKENYGRPLLMNWTEKTDPKKFVYEDCSIATYLLELWRIRNWKPQKFLDLGCGNGLLVYLLNKEGIYGIGIDMRKRKIWSNHFKNTTLMEAVVDPSLKQSSLFDGVDYFIGNHTDELTPWIPIMAARKNCGFFVLPCCPFNFYGRYMVRSGDTGSQYNCFLKFVRETSERLGFIVEEDRLTIPSTKRLCFVCSVPSNGLVSNIENIIEELTCSTNKVFKPRTSDEQVRNRLNVPIDIRVGLINRFFNVLLEKDNKIKDGWRCGGIAKIGELASLLNDVEKKLMKQQCGGLQTFLKNQHQIFKVTSGMVSIRDWREAGTCKFKKSKTCLPHLVRTKCWMFENHPDGCPMKDKCNFKH</sequence>
<dbReference type="PANTHER" id="PTHR21210:SF0">
    <property type="entry name" value="TRNA (URACIL-O(2)-)-METHYLTRANSFERASE-RELATED"/>
    <property type="match status" value="1"/>
</dbReference>
<dbReference type="EC" id="2.1.1.211" evidence="4"/>
<reference evidence="15 16" key="1">
    <citation type="submission" date="2013-11" db="EMBL/GenBank/DDBJ databases">
        <title>Draft genome of the bovine lungworm Dictyocaulus viviparus.</title>
        <authorList>
            <person name="Mitreva M."/>
        </authorList>
    </citation>
    <scope>NUCLEOTIDE SEQUENCE [LARGE SCALE GENOMIC DNA]</scope>
    <source>
        <strain evidence="15 16">HannoverDv2000</strain>
    </source>
</reference>
<evidence type="ECO:0000256" key="8">
    <source>
        <dbReference type="ARBA" id="ARBA00022679"/>
    </source>
</evidence>
<feature type="coiled-coil region" evidence="13">
    <location>
        <begin position="212"/>
        <end position="253"/>
    </location>
</feature>
<evidence type="ECO:0000313" key="16">
    <source>
        <dbReference type="Proteomes" id="UP000053766"/>
    </source>
</evidence>
<keyword evidence="13" id="KW-0175">Coiled coil</keyword>
<dbReference type="Proteomes" id="UP000053766">
    <property type="component" value="Unassembled WGS sequence"/>
</dbReference>
<dbReference type="Pfam" id="PF00076">
    <property type="entry name" value="RRM_1"/>
    <property type="match status" value="2"/>
</dbReference>
<dbReference type="InterPro" id="IPR000504">
    <property type="entry name" value="RRM_dom"/>
</dbReference>
<dbReference type="STRING" id="29172.A0A0D8Y8F5"/>
<evidence type="ECO:0000259" key="14">
    <source>
        <dbReference type="PROSITE" id="PS50102"/>
    </source>
</evidence>
<keyword evidence="6" id="KW-0963">Cytoplasm</keyword>
<keyword evidence="7" id="KW-0489">Methyltransferase</keyword>
<dbReference type="EMBL" id="KN716164">
    <property type="protein sequence ID" value="KJH52487.1"/>
    <property type="molecule type" value="Genomic_DNA"/>
</dbReference>
<gene>
    <name evidence="15" type="ORF">DICVIV_01333</name>
</gene>
<dbReference type="SMART" id="SM00360">
    <property type="entry name" value="RRM"/>
    <property type="match status" value="2"/>
</dbReference>
<evidence type="ECO:0000256" key="13">
    <source>
        <dbReference type="SAM" id="Coils"/>
    </source>
</evidence>
<dbReference type="Pfam" id="PF07757">
    <property type="entry name" value="AdoMet_MTase"/>
    <property type="match status" value="1"/>
</dbReference>
<accession>A0A0D8Y8F5</accession>
<reference evidence="16" key="2">
    <citation type="journal article" date="2016" name="Sci. Rep.">
        <title>Dictyocaulus viviparus genome, variome and transcriptome elucidate lungworm biology and support future intervention.</title>
        <authorList>
            <person name="McNulty S.N."/>
            <person name="Strube C."/>
            <person name="Rosa B.A."/>
            <person name="Martin J.C."/>
            <person name="Tyagi R."/>
            <person name="Choi Y.J."/>
            <person name="Wang Q."/>
            <person name="Hallsworth Pepin K."/>
            <person name="Zhang X."/>
            <person name="Ozersky P."/>
            <person name="Wilson R.K."/>
            <person name="Sternberg P.W."/>
            <person name="Gasser R.B."/>
            <person name="Mitreva M."/>
        </authorList>
    </citation>
    <scope>NUCLEOTIDE SEQUENCE [LARGE SCALE GENOMIC DNA]</scope>
    <source>
        <strain evidence="16">HannoverDv2000</strain>
    </source>
</reference>
<proteinExistence type="inferred from homology"/>
<keyword evidence="9" id="KW-0949">S-adenosyl-L-methionine</keyword>
<dbReference type="InterPro" id="IPR029063">
    <property type="entry name" value="SAM-dependent_MTases_sf"/>
</dbReference>
<dbReference type="AlphaFoldDB" id="A0A0D8Y8F5"/>
<evidence type="ECO:0000256" key="9">
    <source>
        <dbReference type="ARBA" id="ARBA00022691"/>
    </source>
</evidence>
<feature type="domain" description="RRM" evidence="14">
    <location>
        <begin position="4"/>
        <end position="87"/>
    </location>
</feature>
<dbReference type="SUPFAM" id="SSF54928">
    <property type="entry name" value="RNA-binding domain, RBD"/>
    <property type="match status" value="2"/>
</dbReference>
<comment type="catalytic activity">
    <reaction evidence="11">
        <text>uridine(44) in tRNA(Ser) + S-adenosyl-L-methionine = 2'-O-methyluridine(44) in tRNA(Ser) + S-adenosyl-L-homocysteine + H(+)</text>
        <dbReference type="Rhea" id="RHEA:43100"/>
        <dbReference type="Rhea" id="RHEA-COMP:10339"/>
        <dbReference type="Rhea" id="RHEA-COMP:10340"/>
        <dbReference type="ChEBI" id="CHEBI:15378"/>
        <dbReference type="ChEBI" id="CHEBI:57856"/>
        <dbReference type="ChEBI" id="CHEBI:59789"/>
        <dbReference type="ChEBI" id="CHEBI:65315"/>
        <dbReference type="ChEBI" id="CHEBI:74478"/>
        <dbReference type="EC" id="2.1.1.211"/>
    </reaction>
</comment>
<evidence type="ECO:0000256" key="10">
    <source>
        <dbReference type="ARBA" id="ARBA00022694"/>
    </source>
</evidence>
<dbReference type="InterPro" id="IPR011671">
    <property type="entry name" value="tRNA_uracil_MeTrfase"/>
</dbReference>
<evidence type="ECO:0000256" key="2">
    <source>
        <dbReference type="ARBA" id="ARBA00004496"/>
    </source>
</evidence>
<evidence type="ECO:0000256" key="11">
    <source>
        <dbReference type="ARBA" id="ARBA00047957"/>
    </source>
</evidence>
<organism evidence="15 16">
    <name type="scientific">Dictyocaulus viviparus</name>
    <name type="common">Bovine lungworm</name>
    <dbReference type="NCBI Taxonomy" id="29172"/>
    <lineage>
        <taxon>Eukaryota</taxon>
        <taxon>Metazoa</taxon>
        <taxon>Ecdysozoa</taxon>
        <taxon>Nematoda</taxon>
        <taxon>Chromadorea</taxon>
        <taxon>Rhabditida</taxon>
        <taxon>Rhabditina</taxon>
        <taxon>Rhabditomorpha</taxon>
        <taxon>Strongyloidea</taxon>
        <taxon>Metastrongylidae</taxon>
        <taxon>Dictyocaulus</taxon>
    </lineage>
</organism>
<dbReference type="Gene3D" id="3.30.70.330">
    <property type="match status" value="2"/>
</dbReference>
<evidence type="ECO:0000256" key="5">
    <source>
        <dbReference type="ARBA" id="ARBA00018325"/>
    </source>
</evidence>
<evidence type="ECO:0000256" key="3">
    <source>
        <dbReference type="ARBA" id="ARBA00009056"/>
    </source>
</evidence>
<dbReference type="PROSITE" id="PS50102">
    <property type="entry name" value="RRM"/>
    <property type="match status" value="2"/>
</dbReference>
<keyword evidence="12" id="KW-0694">RNA-binding</keyword>
<feature type="domain" description="RRM" evidence="14">
    <location>
        <begin position="78"/>
        <end position="154"/>
    </location>
</feature>
<keyword evidence="16" id="KW-1185">Reference proteome</keyword>
<dbReference type="PANTHER" id="PTHR21210">
    <property type="entry name" value="TRNA (URACIL-O(2)-)-METHYLTRANSFERASE-RELATED"/>
    <property type="match status" value="1"/>
</dbReference>
<comment type="similarity">
    <text evidence="3">Belongs to the TRM44 family.</text>
</comment>
<dbReference type="CDD" id="cd00590">
    <property type="entry name" value="RRM_SF"/>
    <property type="match status" value="1"/>
</dbReference>
<dbReference type="GO" id="GO:0030488">
    <property type="term" value="P:tRNA methylation"/>
    <property type="evidence" value="ECO:0007669"/>
    <property type="project" value="TreeGrafter"/>
</dbReference>
<dbReference type="InterPro" id="IPR012677">
    <property type="entry name" value="Nucleotide-bd_a/b_plait_sf"/>
</dbReference>
<evidence type="ECO:0000256" key="7">
    <source>
        <dbReference type="ARBA" id="ARBA00022603"/>
    </source>
</evidence>
<name>A0A0D8Y8F5_DICVI</name>
<dbReference type="InterPro" id="IPR035979">
    <property type="entry name" value="RBD_domain_sf"/>
</dbReference>
<dbReference type="GO" id="GO:0005737">
    <property type="term" value="C:cytoplasm"/>
    <property type="evidence" value="ECO:0007669"/>
    <property type="project" value="UniProtKB-SubCell"/>
</dbReference>
<evidence type="ECO:0000256" key="12">
    <source>
        <dbReference type="PROSITE-ProRule" id="PRU00176"/>
    </source>
</evidence>
<evidence type="ECO:0000313" key="15">
    <source>
        <dbReference type="EMBL" id="KJH52487.1"/>
    </source>
</evidence>
<dbReference type="GO" id="GO:0003723">
    <property type="term" value="F:RNA binding"/>
    <property type="evidence" value="ECO:0007669"/>
    <property type="project" value="UniProtKB-UniRule"/>
</dbReference>
<dbReference type="SUPFAM" id="SSF53335">
    <property type="entry name" value="S-adenosyl-L-methionine-dependent methyltransferases"/>
    <property type="match status" value="1"/>
</dbReference>
<keyword evidence="8" id="KW-0808">Transferase</keyword>
<evidence type="ECO:0000256" key="4">
    <source>
        <dbReference type="ARBA" id="ARBA00012795"/>
    </source>
</evidence>